<sequence length="102" mass="10814">MGWVSGAGLSLGIDLLSLAMQGGTCSVKNAQKWTHYSILTQSNARAHPLADGDSHRGQSDLPPSVCGALCRASALLSAQMLKVSGVRNVWKEYASQQETGER</sequence>
<gene>
    <name evidence="2" type="ORF">SKAU_G00089210</name>
</gene>
<keyword evidence="1" id="KW-0732">Signal</keyword>
<reference evidence="2" key="1">
    <citation type="journal article" date="2023" name="Science">
        <title>Genome structures resolve the early diversification of teleost fishes.</title>
        <authorList>
            <person name="Parey E."/>
            <person name="Louis A."/>
            <person name="Montfort J."/>
            <person name="Bouchez O."/>
            <person name="Roques C."/>
            <person name="Iampietro C."/>
            <person name="Lluch J."/>
            <person name="Castinel A."/>
            <person name="Donnadieu C."/>
            <person name="Desvignes T."/>
            <person name="Floi Bucao C."/>
            <person name="Jouanno E."/>
            <person name="Wen M."/>
            <person name="Mejri S."/>
            <person name="Dirks R."/>
            <person name="Jansen H."/>
            <person name="Henkel C."/>
            <person name="Chen W.J."/>
            <person name="Zahm M."/>
            <person name="Cabau C."/>
            <person name="Klopp C."/>
            <person name="Thompson A.W."/>
            <person name="Robinson-Rechavi M."/>
            <person name="Braasch I."/>
            <person name="Lecointre G."/>
            <person name="Bobe J."/>
            <person name="Postlethwait J.H."/>
            <person name="Berthelot C."/>
            <person name="Roest Crollius H."/>
            <person name="Guiguen Y."/>
        </authorList>
    </citation>
    <scope>NUCLEOTIDE SEQUENCE</scope>
    <source>
        <strain evidence="2">WJC10195</strain>
    </source>
</reference>
<feature type="chain" id="PRO_5040373644" evidence="1">
    <location>
        <begin position="27"/>
        <end position="102"/>
    </location>
</feature>
<comment type="caution">
    <text evidence="2">The sequence shown here is derived from an EMBL/GenBank/DDBJ whole genome shotgun (WGS) entry which is preliminary data.</text>
</comment>
<proteinExistence type="predicted"/>
<dbReference type="Proteomes" id="UP001152622">
    <property type="component" value="Chromosome 3"/>
</dbReference>
<feature type="signal peptide" evidence="1">
    <location>
        <begin position="1"/>
        <end position="26"/>
    </location>
</feature>
<evidence type="ECO:0000256" key="1">
    <source>
        <dbReference type="SAM" id="SignalP"/>
    </source>
</evidence>
<organism evidence="2 3">
    <name type="scientific">Synaphobranchus kaupii</name>
    <name type="common">Kaup's arrowtooth eel</name>
    <dbReference type="NCBI Taxonomy" id="118154"/>
    <lineage>
        <taxon>Eukaryota</taxon>
        <taxon>Metazoa</taxon>
        <taxon>Chordata</taxon>
        <taxon>Craniata</taxon>
        <taxon>Vertebrata</taxon>
        <taxon>Euteleostomi</taxon>
        <taxon>Actinopterygii</taxon>
        <taxon>Neopterygii</taxon>
        <taxon>Teleostei</taxon>
        <taxon>Anguilliformes</taxon>
        <taxon>Synaphobranchidae</taxon>
        <taxon>Synaphobranchus</taxon>
    </lineage>
</organism>
<evidence type="ECO:0000313" key="2">
    <source>
        <dbReference type="EMBL" id="KAJ8368893.1"/>
    </source>
</evidence>
<accession>A0A9Q1FX63</accession>
<evidence type="ECO:0000313" key="3">
    <source>
        <dbReference type="Proteomes" id="UP001152622"/>
    </source>
</evidence>
<protein>
    <submittedName>
        <fullName evidence="2">Uncharacterized protein</fullName>
    </submittedName>
</protein>
<dbReference type="AlphaFoldDB" id="A0A9Q1FX63"/>
<name>A0A9Q1FX63_SYNKA</name>
<dbReference type="EMBL" id="JAINUF010000003">
    <property type="protein sequence ID" value="KAJ8368893.1"/>
    <property type="molecule type" value="Genomic_DNA"/>
</dbReference>
<keyword evidence="3" id="KW-1185">Reference proteome</keyword>